<feature type="compositionally biased region" description="Basic and acidic residues" evidence="1">
    <location>
        <begin position="948"/>
        <end position="960"/>
    </location>
</feature>
<proteinExistence type="predicted"/>
<evidence type="ECO:0000256" key="1">
    <source>
        <dbReference type="SAM" id="MobiDB-lite"/>
    </source>
</evidence>
<reference evidence="2" key="1">
    <citation type="submission" date="2021-02" db="EMBL/GenBank/DDBJ databases">
        <authorList>
            <person name="Pothier F. J."/>
        </authorList>
    </citation>
    <scope>NUCLEOTIDE SEQUENCE</scope>
    <source>
        <strain evidence="2">CFBP 1159</strain>
    </source>
</reference>
<dbReference type="EMBL" id="HG992341">
    <property type="protein sequence ID" value="CAE6819516.1"/>
    <property type="molecule type" value="Genomic_DNA"/>
</dbReference>
<accession>A0A8D6VFH0</accession>
<feature type="compositionally biased region" description="Low complexity" evidence="1">
    <location>
        <begin position="878"/>
        <end position="895"/>
    </location>
</feature>
<protein>
    <recommendedName>
        <fullName evidence="3">Large Ala/Gln-rich protein</fullName>
    </recommendedName>
</protein>
<feature type="compositionally biased region" description="Gly residues" evidence="1">
    <location>
        <begin position="1351"/>
        <end position="1363"/>
    </location>
</feature>
<feature type="region of interest" description="Disordered" evidence="1">
    <location>
        <begin position="1233"/>
        <end position="1256"/>
    </location>
</feature>
<feature type="compositionally biased region" description="Low complexity" evidence="1">
    <location>
        <begin position="736"/>
        <end position="750"/>
    </location>
</feature>
<feature type="compositionally biased region" description="Polar residues" evidence="1">
    <location>
        <begin position="454"/>
        <end position="464"/>
    </location>
</feature>
<organism evidence="2">
    <name type="scientific">Xanthomonas arboricola pv. corylina</name>
    <dbReference type="NCBI Taxonomy" id="487821"/>
    <lineage>
        <taxon>Bacteria</taxon>
        <taxon>Pseudomonadati</taxon>
        <taxon>Pseudomonadota</taxon>
        <taxon>Gammaproteobacteria</taxon>
        <taxon>Lysobacterales</taxon>
        <taxon>Lysobacteraceae</taxon>
        <taxon>Xanthomonas</taxon>
    </lineage>
</organism>
<evidence type="ECO:0000313" key="2">
    <source>
        <dbReference type="EMBL" id="CAE6819516.1"/>
    </source>
</evidence>
<feature type="compositionally biased region" description="Low complexity" evidence="1">
    <location>
        <begin position="832"/>
        <end position="841"/>
    </location>
</feature>
<feature type="region of interest" description="Disordered" evidence="1">
    <location>
        <begin position="444"/>
        <end position="470"/>
    </location>
</feature>
<feature type="region of interest" description="Disordered" evidence="1">
    <location>
        <begin position="730"/>
        <end position="804"/>
    </location>
</feature>
<feature type="compositionally biased region" description="Basic and acidic residues" evidence="1">
    <location>
        <begin position="842"/>
        <end position="852"/>
    </location>
</feature>
<feature type="compositionally biased region" description="Basic and acidic residues" evidence="1">
    <location>
        <begin position="817"/>
        <end position="831"/>
    </location>
</feature>
<feature type="region of interest" description="Disordered" evidence="1">
    <location>
        <begin position="816"/>
        <end position="1156"/>
    </location>
</feature>
<dbReference type="EMBL" id="HG992341">
    <property type="protein sequence ID" value="CAE6819495.1"/>
    <property type="molecule type" value="Genomic_DNA"/>
</dbReference>
<evidence type="ECO:0008006" key="3">
    <source>
        <dbReference type="Google" id="ProtNLM"/>
    </source>
</evidence>
<dbReference type="Proteomes" id="UP000835243">
    <property type="component" value="Chromosome"/>
</dbReference>
<name>A0A8D6VFH0_9XANT</name>
<sequence>MPSGNVILESHHVIENSIFLRNRLLNKLVEHGLIDKDVSTNRLYLPVEGKLADEIETSPHRGRSRSSYTKAIVGYIDDLIDSPDGEAAMRNDAAALKRVAAQVHDLQDTLKVALINRDMFATTPEHLTKAETNAQNRRTLSEYEQYRAAHADQLKTLRSMSNVEAEWAAITHSEQRIAKVIDDARTTGKNLVAVPNERDAVIREIVGREEFRMAIAHAEDAGRVRLSESNAALVQQVLDDTPTTIGGGARSIRQGASAAPHASYRPLSQRGFITAELLAGDLSAGQALRSAGLLATAADTVMTGQRAMQLLGQDNPLAAQSELAHFAGRNVGGWAGGTAAAYALGSSGAGPMVLIAADAYFLSTAGEKAAALLDNRAIYIQTDREGTQWSFNGTAWTREGKADTTNDGVDNPTSTPIVASYQKARELNYQATNAAAALALKDAPAPQDPYRQPANATDRPSLSSADWRRDAADGQWHRLVKADVSGANDHGSYVQETALPHRKAELDAQAQEVIARNIANSPGAIAARYELAHHRNGWAADGLPMSPAVQQALPDPDALIASNGQRYYRNIDGQWTTNGSPPDGNRVLELETTRAMLLPALAEHAQAIAAIQQSPPSAQDLLREETQYRYRIVGTELQPQWREAIELATQRTRDTEGLAGDGALQLQRGPGGQFGADSPIAHLQRGPDGVERIAAVTSTEDIHQALQEVQARQAPLSLPDQPPALHLTATARASDESASGDASSGNTSSSPRLVMDMQARAAQAQQEREQQDRLAQEQHATQVREHLQQARPEHDDRSQSEQAVQAHTVLEGQRQVEQQREHLEQEERQQQERQAQTSQQRELQEREERDVQQRQAQENQQREQQDRQTQEARYVEVQEGQAQRAQHQQQQTQELEQQDQRQRASQQASQQPDTQTRAPDAALSHQTTRAELQQEHGRQQSESQSQQTREHLAPDAHEPLKQMPGPGDTQPGQAQEMGRALEMQAMENRDAARLQAAAPKGPESRTQPPQGAESGAMPPALHNKVQMHQAEIEQASLRQQDVAHQQEVGPVHAIDQTTPATVEPLIASRSTVSTSPEREAEAQQTRPADALPGQHGAAVLPPEHLAQAHEHSLARGAGTRVPVGSADAENQQAPLPPAEDRSAAEPSSALLLEETMRSLRQLQQEIEAADREDERFYKEWREYRERGEPYPFAQKRALDQEGGSIDAFSAHEQGHRSPSQAAAQADAFPPLAQRLADPKDGNAPNESSQIERKSITGDPDVDEVLYALQSKNELAIEQALTRVANSAATQALIKQGNEFLEAQAMQEAQEQASTRQALGMDVQAEVQTSRGPVMVLTLPEFAKGPMQHGPQGDGGGGADGGGGRWRRRWWWRGRRLVRIASMTR</sequence>
<feature type="region of interest" description="Disordered" evidence="1">
    <location>
        <begin position="1344"/>
        <end position="1364"/>
    </location>
</feature>
<gene>
    <name evidence="2" type="ORF">CFBP1159_33250</name>
</gene>
<feature type="compositionally biased region" description="Basic and acidic residues" evidence="1">
    <location>
        <begin position="860"/>
        <end position="876"/>
    </location>
</feature>
<feature type="compositionally biased region" description="Basic and acidic residues" evidence="1">
    <location>
        <begin position="766"/>
        <end position="799"/>
    </location>
</feature>